<reference evidence="5" key="1">
    <citation type="submission" date="2024-06" db="EMBL/GenBank/DDBJ databases">
        <authorList>
            <person name="Liu X."/>
            <person name="Lenzi L."/>
            <person name="Haldenby T S."/>
            <person name="Uol C."/>
        </authorList>
    </citation>
    <scope>NUCLEOTIDE SEQUENCE</scope>
</reference>
<dbReference type="InterPro" id="IPR037231">
    <property type="entry name" value="NAP-like_sf"/>
</dbReference>
<dbReference type="Proteomes" id="UP001497525">
    <property type="component" value="Unassembled WGS sequence"/>
</dbReference>
<feature type="compositionally biased region" description="Basic and acidic residues" evidence="3">
    <location>
        <begin position="1"/>
        <end position="12"/>
    </location>
</feature>
<feature type="region of interest" description="Disordered" evidence="3">
    <location>
        <begin position="1"/>
        <end position="47"/>
    </location>
</feature>
<feature type="compositionally biased region" description="Acidic residues" evidence="3">
    <location>
        <begin position="334"/>
        <end position="360"/>
    </location>
</feature>
<accession>A0AAV2TFC3</accession>
<feature type="region of interest" description="Disordered" evidence="3">
    <location>
        <begin position="332"/>
        <end position="394"/>
    </location>
</feature>
<dbReference type="PANTHER" id="PTHR11875">
    <property type="entry name" value="TESTIS-SPECIFIC Y-ENCODED PROTEIN"/>
    <property type="match status" value="1"/>
</dbReference>
<dbReference type="Gene3D" id="1.20.5.1500">
    <property type="match status" value="1"/>
</dbReference>
<sequence length="394" mass="45506">MSGDEGVPREGECAEVVNPQNVGGDSVELDTTGGTMDTTGDDMKYGPTEEYLKLPETVKRRVRALKKLLYENVKIDAEFYKEMFELEKRYDVQHQIIFEKRKALVNGEREPADDECDWPSDLDEDSDEEEKLCDAVKSKAVISNGSDIKGIPNFWLTALKNTSMFDDMIKEHDEDILKHLTDIKCILHSDEPGFTLEFYFSPNEYFTNRVLTKRYYFNYEISPTTENLEYDGPDIARCRGCAINWNPGKNVTVKIIKKVQKRKSSGAKRTITKKVQEDSFFNFFNMPSEALSDDLDEDIQMLLETDFRLGQFLRDTVIPRAVLYFTGEAVDSLLNDEDEDDEDDDEDDDDDDEDEEDQDEDDKHHRNRKTHHHRPGNQSKSENPADQPPECKQQ</sequence>
<dbReference type="EMBL" id="CAXLJL010000268">
    <property type="protein sequence ID" value="CAL5135845.1"/>
    <property type="molecule type" value="Genomic_DNA"/>
</dbReference>
<dbReference type="Gene3D" id="3.30.1120.90">
    <property type="entry name" value="Nucleosome assembly protein"/>
    <property type="match status" value="1"/>
</dbReference>
<name>A0AAV2TFC3_CALDB</name>
<proteinExistence type="inferred from homology"/>
<dbReference type="SUPFAM" id="SSF143113">
    <property type="entry name" value="NAP-like"/>
    <property type="match status" value="1"/>
</dbReference>
<comment type="caution">
    <text evidence="5">The sequence shown here is derived from an EMBL/GenBank/DDBJ whole genome shotgun (WGS) entry which is preliminary data.</text>
</comment>
<dbReference type="Pfam" id="PF00956">
    <property type="entry name" value="NAP"/>
    <property type="match status" value="1"/>
</dbReference>
<evidence type="ECO:0000313" key="6">
    <source>
        <dbReference type="Proteomes" id="UP001497525"/>
    </source>
</evidence>
<dbReference type="AlphaFoldDB" id="A0AAV2TFC3"/>
<dbReference type="EMBL" id="CAXLJL010000268">
    <property type="protein sequence ID" value="CAL5135844.1"/>
    <property type="molecule type" value="Genomic_DNA"/>
</dbReference>
<dbReference type="GO" id="GO:0005634">
    <property type="term" value="C:nucleus"/>
    <property type="evidence" value="ECO:0007669"/>
    <property type="project" value="InterPro"/>
</dbReference>
<dbReference type="InterPro" id="IPR002164">
    <property type="entry name" value="NAP_family"/>
</dbReference>
<evidence type="ECO:0000256" key="3">
    <source>
        <dbReference type="SAM" id="MobiDB-lite"/>
    </source>
</evidence>
<evidence type="ECO:0000256" key="2">
    <source>
        <dbReference type="RuleBase" id="RU003876"/>
    </source>
</evidence>
<protein>
    <recommendedName>
        <fullName evidence="7">Nucleosome assembly protein 1-like 1</fullName>
    </recommendedName>
</protein>
<evidence type="ECO:0008006" key="7">
    <source>
        <dbReference type="Google" id="ProtNLM"/>
    </source>
</evidence>
<evidence type="ECO:0000256" key="1">
    <source>
        <dbReference type="ARBA" id="ARBA00009947"/>
    </source>
</evidence>
<feature type="compositionally biased region" description="Basic residues" evidence="3">
    <location>
        <begin position="365"/>
        <end position="375"/>
    </location>
</feature>
<dbReference type="GO" id="GO:0006334">
    <property type="term" value="P:nucleosome assembly"/>
    <property type="evidence" value="ECO:0007669"/>
    <property type="project" value="InterPro"/>
</dbReference>
<evidence type="ECO:0000313" key="5">
    <source>
        <dbReference type="EMBL" id="CAL5135845.1"/>
    </source>
</evidence>
<evidence type="ECO:0000313" key="4">
    <source>
        <dbReference type="EMBL" id="CAL5135844.1"/>
    </source>
</evidence>
<comment type="similarity">
    <text evidence="1 2">Belongs to the nucleosome assembly protein (NAP) family.</text>
</comment>
<gene>
    <name evidence="4" type="ORF">CDAUBV1_LOCUS9955</name>
    <name evidence="5" type="ORF">CDAUBV1_LOCUS9956</name>
</gene>
<organism evidence="5 6">
    <name type="scientific">Calicophoron daubneyi</name>
    <name type="common">Rumen fluke</name>
    <name type="synonym">Paramphistomum daubneyi</name>
    <dbReference type="NCBI Taxonomy" id="300641"/>
    <lineage>
        <taxon>Eukaryota</taxon>
        <taxon>Metazoa</taxon>
        <taxon>Spiralia</taxon>
        <taxon>Lophotrochozoa</taxon>
        <taxon>Platyhelminthes</taxon>
        <taxon>Trematoda</taxon>
        <taxon>Digenea</taxon>
        <taxon>Plagiorchiida</taxon>
        <taxon>Pronocephalata</taxon>
        <taxon>Paramphistomoidea</taxon>
        <taxon>Paramphistomidae</taxon>
        <taxon>Calicophoron</taxon>
    </lineage>
</organism>